<feature type="signal peptide" evidence="1">
    <location>
        <begin position="1"/>
        <end position="19"/>
    </location>
</feature>
<reference evidence="2 3" key="1">
    <citation type="submission" date="2019-06" db="EMBL/GenBank/DDBJ databases">
        <authorList>
            <person name="Li J."/>
        </authorList>
    </citation>
    <scope>NUCLEOTIDE SEQUENCE [LARGE SCALE GENOMIC DNA]</scope>
    <source>
        <strain evidence="2 3">CGMCC 1.8012</strain>
    </source>
</reference>
<gene>
    <name evidence="2" type="ORF">FHD67_15335</name>
</gene>
<evidence type="ECO:0000313" key="2">
    <source>
        <dbReference type="EMBL" id="TNH38368.1"/>
    </source>
</evidence>
<feature type="chain" id="PRO_5022809195" evidence="1">
    <location>
        <begin position="20"/>
        <end position="93"/>
    </location>
</feature>
<name>A0A5C4R3J3_9RHOB</name>
<sequence>MTAKTILALLAALPLAACAGDDLTGPAATACRAAIAAQVGRGLSAVTVVTMTETQAGADIQAAVTGAEAPWTCRTDAAHRVLGVMYSGSEGAL</sequence>
<evidence type="ECO:0000313" key="3">
    <source>
        <dbReference type="Proteomes" id="UP000304880"/>
    </source>
</evidence>
<dbReference type="EMBL" id="VDDC01000030">
    <property type="protein sequence ID" value="TNH38368.1"/>
    <property type="molecule type" value="Genomic_DNA"/>
</dbReference>
<keyword evidence="1" id="KW-0732">Signal</keyword>
<proteinExistence type="predicted"/>
<keyword evidence="3" id="KW-1185">Reference proteome</keyword>
<dbReference type="AlphaFoldDB" id="A0A5C4R3J3"/>
<protein>
    <submittedName>
        <fullName evidence="2">Uncharacterized protein</fullName>
    </submittedName>
</protein>
<accession>A0A5C4R3J3</accession>
<dbReference type="Proteomes" id="UP000304880">
    <property type="component" value="Unassembled WGS sequence"/>
</dbReference>
<evidence type="ECO:0000256" key="1">
    <source>
        <dbReference type="SAM" id="SignalP"/>
    </source>
</evidence>
<dbReference type="RefSeq" id="WP_139599204.1">
    <property type="nucleotide sequence ID" value="NZ_VDDC01000030.1"/>
</dbReference>
<comment type="caution">
    <text evidence="2">The sequence shown here is derived from an EMBL/GenBank/DDBJ whole genome shotgun (WGS) entry which is preliminary data.</text>
</comment>
<organism evidence="2 3">
    <name type="scientific">Paracoccus haeundaensis</name>
    <dbReference type="NCBI Taxonomy" id="225362"/>
    <lineage>
        <taxon>Bacteria</taxon>
        <taxon>Pseudomonadati</taxon>
        <taxon>Pseudomonadota</taxon>
        <taxon>Alphaproteobacteria</taxon>
        <taxon>Rhodobacterales</taxon>
        <taxon>Paracoccaceae</taxon>
        <taxon>Paracoccus</taxon>
    </lineage>
</organism>